<comment type="caution">
    <text evidence="2">The sequence shown here is derived from an EMBL/GenBank/DDBJ whole genome shotgun (WGS) entry which is preliminary data.</text>
</comment>
<keyword evidence="1" id="KW-0812">Transmembrane</keyword>
<dbReference type="AlphaFoldDB" id="A0A8X6TTW1"/>
<feature type="non-terminal residue" evidence="2">
    <location>
        <position position="1"/>
    </location>
</feature>
<feature type="transmembrane region" description="Helical" evidence="1">
    <location>
        <begin position="39"/>
        <end position="59"/>
    </location>
</feature>
<sequence length="108" mass="12700">RLKNFKNYLNCFCIATNGRKILSTSAKGDEFECFHGLRFVSNIWVIIIHICALSSTTFFDLEELKLWTGHWVSSIVMNMSYSVDVFFVIRYLTTLFLRDTFLCSYFHC</sequence>
<dbReference type="PANTHER" id="PTHR11161">
    <property type="entry name" value="O-ACYLTRANSFERASE"/>
    <property type="match status" value="1"/>
</dbReference>
<keyword evidence="1" id="KW-0472">Membrane</keyword>
<organism evidence="2 3">
    <name type="scientific">Nephila pilipes</name>
    <name type="common">Giant wood spider</name>
    <name type="synonym">Nephila maculata</name>
    <dbReference type="NCBI Taxonomy" id="299642"/>
    <lineage>
        <taxon>Eukaryota</taxon>
        <taxon>Metazoa</taxon>
        <taxon>Ecdysozoa</taxon>
        <taxon>Arthropoda</taxon>
        <taxon>Chelicerata</taxon>
        <taxon>Arachnida</taxon>
        <taxon>Araneae</taxon>
        <taxon>Araneomorphae</taxon>
        <taxon>Entelegynae</taxon>
        <taxon>Araneoidea</taxon>
        <taxon>Nephilidae</taxon>
        <taxon>Nephila</taxon>
    </lineage>
</organism>
<dbReference type="EMBL" id="BMAW01111021">
    <property type="protein sequence ID" value="GFT45919.1"/>
    <property type="molecule type" value="Genomic_DNA"/>
</dbReference>
<proteinExistence type="predicted"/>
<dbReference type="OrthoDB" id="207378at2759"/>
<reference evidence="2" key="1">
    <citation type="submission" date="2020-08" db="EMBL/GenBank/DDBJ databases">
        <title>Multicomponent nature underlies the extraordinary mechanical properties of spider dragline silk.</title>
        <authorList>
            <person name="Kono N."/>
            <person name="Nakamura H."/>
            <person name="Mori M."/>
            <person name="Yoshida Y."/>
            <person name="Ohtoshi R."/>
            <person name="Malay A.D."/>
            <person name="Moran D.A.P."/>
            <person name="Tomita M."/>
            <person name="Numata K."/>
            <person name="Arakawa K."/>
        </authorList>
    </citation>
    <scope>NUCLEOTIDE SEQUENCE</scope>
</reference>
<evidence type="ECO:0000313" key="2">
    <source>
        <dbReference type="EMBL" id="GFT45919.1"/>
    </source>
</evidence>
<dbReference type="PANTHER" id="PTHR11161:SF72">
    <property type="entry name" value="FI21449P1"/>
    <property type="match status" value="1"/>
</dbReference>
<dbReference type="Proteomes" id="UP000887013">
    <property type="component" value="Unassembled WGS sequence"/>
</dbReference>
<keyword evidence="3" id="KW-1185">Reference proteome</keyword>
<evidence type="ECO:0000313" key="3">
    <source>
        <dbReference type="Proteomes" id="UP000887013"/>
    </source>
</evidence>
<protein>
    <submittedName>
        <fullName evidence="2">Uncharacterized protein</fullName>
    </submittedName>
</protein>
<keyword evidence="1" id="KW-1133">Transmembrane helix</keyword>
<accession>A0A8X6TTW1</accession>
<dbReference type="InterPro" id="IPR052728">
    <property type="entry name" value="O2_lipid_transport_reg"/>
</dbReference>
<feature type="transmembrane region" description="Helical" evidence="1">
    <location>
        <begin position="71"/>
        <end position="92"/>
    </location>
</feature>
<evidence type="ECO:0000256" key="1">
    <source>
        <dbReference type="SAM" id="Phobius"/>
    </source>
</evidence>
<gene>
    <name evidence="2" type="primary">AVEN_113690_1</name>
    <name evidence="2" type="ORF">NPIL_655241</name>
</gene>
<name>A0A8X6TTW1_NEPPI</name>